<dbReference type="GO" id="GO:0004622">
    <property type="term" value="F:phosphatidylcholine lysophospholipase activity"/>
    <property type="evidence" value="ECO:0007669"/>
    <property type="project" value="TreeGrafter"/>
</dbReference>
<keyword evidence="2" id="KW-0443">Lipid metabolism</keyword>
<dbReference type="GO" id="GO:0047372">
    <property type="term" value="F:monoacylglycerol lipase activity"/>
    <property type="evidence" value="ECO:0007669"/>
    <property type="project" value="TreeGrafter"/>
</dbReference>
<evidence type="ECO:0000259" key="4">
    <source>
        <dbReference type="Pfam" id="PF05057"/>
    </source>
</evidence>
<evidence type="ECO:0000256" key="1">
    <source>
        <dbReference type="ARBA" id="ARBA00007920"/>
    </source>
</evidence>
<dbReference type="InterPro" id="IPR029058">
    <property type="entry name" value="AB_hydrolase_fold"/>
</dbReference>
<dbReference type="Pfam" id="PF05057">
    <property type="entry name" value="DUF676"/>
    <property type="match status" value="1"/>
</dbReference>
<dbReference type="InterPro" id="IPR007751">
    <property type="entry name" value="DUF676_lipase-like"/>
</dbReference>
<evidence type="ECO:0000313" key="5">
    <source>
        <dbReference type="EMBL" id="SSD60570.1"/>
    </source>
</evidence>
<keyword evidence="3" id="KW-0812">Transmembrane</keyword>
<evidence type="ECO:0000256" key="2">
    <source>
        <dbReference type="ARBA" id="ARBA00022963"/>
    </source>
</evidence>
<dbReference type="InterPro" id="IPR044294">
    <property type="entry name" value="Lipase-like"/>
</dbReference>
<evidence type="ECO:0000313" key="6">
    <source>
        <dbReference type="Proteomes" id="UP000262825"/>
    </source>
</evidence>
<keyword evidence="6" id="KW-1185">Reference proteome</keyword>
<dbReference type="SUPFAM" id="SSF53474">
    <property type="entry name" value="alpha/beta-Hydrolases"/>
    <property type="match status" value="1"/>
</dbReference>
<accession>A0A376B8X2</accession>
<sequence length="531" mass="60291">MTLDHNPNKNIHLVVLVHGLWGNVNHMNYLATELESYFKLVEGEKASHRNEELLIYKASNNEGYKTYDGIDVCGLRVANEIKNIVNGTVGKVTKFSIIGYSLGGLICRFAIGLLYKDHFFEDNDIDLINFTTFCSPHVGVLAPGTNVAVSFFNTLVPIVLGNSGKQIFLKDKMSLSGSMPLVYVMSMKNSVFYKALQKFKYRSLYANVINDKRTAWWTSGISKNDPFFDLNERSDIAKFQYIKGYNPIIIDAEAPINVSDAVNDSDISATNVQVDDEILTEFYFIDYWASKLTKWVTVLLNLLILAPLWLVWFFVYGTLEAFKSTIRVTLVVNKYSQYIVENLLEENDTLAIVTNPINDKIVGDEYSSDEDEEENTLCACTSRSTMASALSSTDIQTNIENSLTDKTDTLLDSVFEAIERKNTVTGLIVPNKTDFKISIKSLELLSIDEIIEKRKLNKYGACLLENFRLNISKMQLEIIENLNDLEWKKFPVFIRNTKSSHACAIVRHDDPDFEEGECVVRHWVSEVFKLD</sequence>
<dbReference type="PANTHER" id="PTHR12482">
    <property type="entry name" value="LIPASE ROG1-RELATED-RELATED"/>
    <property type="match status" value="1"/>
</dbReference>
<dbReference type="Proteomes" id="UP000262825">
    <property type="component" value="Unassembled WGS sequence"/>
</dbReference>
<dbReference type="GO" id="GO:0005811">
    <property type="term" value="C:lipid droplet"/>
    <property type="evidence" value="ECO:0007669"/>
    <property type="project" value="TreeGrafter"/>
</dbReference>
<dbReference type="EMBL" id="UFAJ01000389">
    <property type="protein sequence ID" value="SSD60570.1"/>
    <property type="molecule type" value="Genomic_DNA"/>
</dbReference>
<dbReference type="PANTHER" id="PTHR12482:SF65">
    <property type="entry name" value="ESTERASE, PUTATIVE (AFU_ORTHOLOGUE AFUA_3G12320)-RELATED"/>
    <property type="match status" value="1"/>
</dbReference>
<dbReference type="GO" id="GO:0016042">
    <property type="term" value="P:lipid catabolic process"/>
    <property type="evidence" value="ECO:0007669"/>
    <property type="project" value="UniProtKB-KW"/>
</dbReference>
<dbReference type="VEuPathDB" id="FungiDB:SCODWIG_02331"/>
<reference evidence="6" key="1">
    <citation type="submission" date="2018-06" db="EMBL/GenBank/DDBJ databases">
        <authorList>
            <person name="Guldener U."/>
        </authorList>
    </citation>
    <scope>NUCLEOTIDE SEQUENCE [LARGE SCALE GENOMIC DNA]</scope>
    <source>
        <strain evidence="6">UTAD17</strain>
    </source>
</reference>
<organism evidence="5 6">
    <name type="scientific">Saccharomycodes ludwigii</name>
    <dbReference type="NCBI Taxonomy" id="36035"/>
    <lineage>
        <taxon>Eukaryota</taxon>
        <taxon>Fungi</taxon>
        <taxon>Dikarya</taxon>
        <taxon>Ascomycota</taxon>
        <taxon>Saccharomycotina</taxon>
        <taxon>Saccharomycetes</taxon>
        <taxon>Saccharomycodales</taxon>
        <taxon>Saccharomycodaceae</taxon>
        <taxon>Saccharomycodes</taxon>
    </lineage>
</organism>
<evidence type="ECO:0000256" key="3">
    <source>
        <dbReference type="SAM" id="Phobius"/>
    </source>
</evidence>
<keyword evidence="3" id="KW-0472">Membrane</keyword>
<keyword evidence="3" id="KW-1133">Transmembrane helix</keyword>
<dbReference type="OrthoDB" id="273452at2759"/>
<keyword evidence="2" id="KW-0442">Lipid degradation</keyword>
<protein>
    <recommendedName>
        <fullName evidence="4">DUF676 domain-containing protein</fullName>
    </recommendedName>
</protein>
<feature type="domain" description="DUF676" evidence="4">
    <location>
        <begin position="8"/>
        <end position="216"/>
    </location>
</feature>
<gene>
    <name evidence="5" type="ORF">SCODWIG_02331</name>
</gene>
<proteinExistence type="inferred from homology"/>
<comment type="similarity">
    <text evidence="1">Belongs to the putative lipase ROG1 family.</text>
</comment>
<dbReference type="Gene3D" id="3.40.50.1820">
    <property type="entry name" value="alpha/beta hydrolase"/>
    <property type="match status" value="1"/>
</dbReference>
<name>A0A376B8X2_9ASCO</name>
<feature type="transmembrane region" description="Helical" evidence="3">
    <location>
        <begin position="295"/>
        <end position="317"/>
    </location>
</feature>
<dbReference type="AlphaFoldDB" id="A0A376B8X2"/>